<evidence type="ECO:0000313" key="3">
    <source>
        <dbReference type="Proteomes" id="UP000019763"/>
    </source>
</evidence>
<reference evidence="2" key="1">
    <citation type="submission" date="2013-12" db="EMBL/GenBank/DDBJ databases">
        <authorList>
            <person name="Omoto C.K."/>
            <person name="Sibley D."/>
            <person name="Venepally P."/>
            <person name="Hadjithomas M."/>
            <person name="Karamycheva S."/>
            <person name="Brunk B."/>
            <person name="Roos D."/>
            <person name="Caler E."/>
            <person name="Lorenzi H."/>
        </authorList>
    </citation>
    <scope>NUCLEOTIDE SEQUENCE</scope>
</reference>
<dbReference type="RefSeq" id="XP_011132904.1">
    <property type="nucleotide sequence ID" value="XM_011134602.1"/>
</dbReference>
<keyword evidence="1" id="KW-0732">Signal</keyword>
<protein>
    <submittedName>
        <fullName evidence="2">Oocyst wall protein</fullName>
    </submittedName>
</protein>
<proteinExistence type="predicted"/>
<keyword evidence="3" id="KW-1185">Reference proteome</keyword>
<dbReference type="VEuPathDB" id="CryptoDB:GNI_155750"/>
<dbReference type="Proteomes" id="UP000019763">
    <property type="component" value="Unassembled WGS sequence"/>
</dbReference>
<comment type="caution">
    <text evidence="2">The sequence shown here is derived from an EMBL/GenBank/DDBJ whole genome shotgun (WGS) entry which is preliminary data.</text>
</comment>
<feature type="chain" id="PRO_5001511877" evidence="1">
    <location>
        <begin position="17"/>
        <end position="388"/>
    </location>
</feature>
<sequence>MRHLFTLGSIATFAVAGPYEARPANVDCPVGYTLVGKKCEQNTFQPAQVTCSLGQLQGNRCITTVPPIQTCPIGSTQEGNVCKIFQYDQPRPECPNGFHLEGASCVQKKQLPVTEVCDVGRPDGRGQCVNTEVVSQVIKKVCPSGFQDEGHGCVKTTTYDCSPDEVSIPKPVFVHPAPVTKETAVAQPLPLFTNYKKKGWKRMLGAKKSYAPINIAPVAPAPSKGAAPIVIKSQPMAPVPPSNVAVVKQLCQREDYAPYVIEHFCPQGYAPHGEGCAATATYPMSARCINGNSIEACFEPKIAPVSMHCNVGALVGDKCVVAETINLETVCPAGTERVGGACQQITTPNVACPPGTILEGNNNCVGKAYTEPIGTVTTTCTGKACWQH</sequence>
<gene>
    <name evidence="2" type="ORF">GNI_155750</name>
</gene>
<feature type="signal peptide" evidence="1">
    <location>
        <begin position="1"/>
        <end position="16"/>
    </location>
</feature>
<evidence type="ECO:0000313" key="2">
    <source>
        <dbReference type="EMBL" id="EZG43933.1"/>
    </source>
</evidence>
<accession>A0A023B040</accession>
<dbReference type="OrthoDB" id="7250310at2759"/>
<organism evidence="2 3">
    <name type="scientific">Gregarina niphandrodes</name>
    <name type="common">Septate eugregarine</name>
    <dbReference type="NCBI Taxonomy" id="110365"/>
    <lineage>
        <taxon>Eukaryota</taxon>
        <taxon>Sar</taxon>
        <taxon>Alveolata</taxon>
        <taxon>Apicomplexa</taxon>
        <taxon>Conoidasida</taxon>
        <taxon>Gregarinasina</taxon>
        <taxon>Eugregarinorida</taxon>
        <taxon>Gregarinidae</taxon>
        <taxon>Gregarina</taxon>
    </lineage>
</organism>
<dbReference type="AlphaFoldDB" id="A0A023B040"/>
<dbReference type="GeneID" id="22915397"/>
<name>A0A023B040_GRENI</name>
<dbReference type="EMBL" id="AFNH02001162">
    <property type="protein sequence ID" value="EZG43933.1"/>
    <property type="molecule type" value="Genomic_DNA"/>
</dbReference>
<evidence type="ECO:0000256" key="1">
    <source>
        <dbReference type="SAM" id="SignalP"/>
    </source>
</evidence>